<keyword evidence="1" id="KW-0175">Coiled coil</keyword>
<gene>
    <name evidence="3" type="ORF">GCM10011571_03000</name>
</gene>
<dbReference type="SUPFAM" id="SSF52788">
    <property type="entry name" value="Phosphotyrosine protein phosphatases I"/>
    <property type="match status" value="1"/>
</dbReference>
<name>A0A8J2YA33_9BACL</name>
<feature type="coiled-coil region" evidence="1">
    <location>
        <begin position="127"/>
        <end position="177"/>
    </location>
</feature>
<dbReference type="PANTHER" id="PTHR11717">
    <property type="entry name" value="LOW MOLECULAR WEIGHT PROTEIN TYROSINE PHOSPHATASE"/>
    <property type="match status" value="1"/>
</dbReference>
<evidence type="ECO:0000259" key="2">
    <source>
        <dbReference type="SMART" id="SM00226"/>
    </source>
</evidence>
<dbReference type="AlphaFoldDB" id="A0A8J2YA33"/>
<dbReference type="GO" id="GO:0004725">
    <property type="term" value="F:protein tyrosine phosphatase activity"/>
    <property type="evidence" value="ECO:0007669"/>
    <property type="project" value="TreeGrafter"/>
</dbReference>
<evidence type="ECO:0000313" key="4">
    <source>
        <dbReference type="Proteomes" id="UP000625210"/>
    </source>
</evidence>
<dbReference type="InterPro" id="IPR023485">
    <property type="entry name" value="Ptyr_pPase"/>
</dbReference>
<proteinExistence type="predicted"/>
<dbReference type="InterPro" id="IPR050438">
    <property type="entry name" value="LMW_PTPase"/>
</dbReference>
<evidence type="ECO:0000256" key="1">
    <source>
        <dbReference type="SAM" id="Coils"/>
    </source>
</evidence>
<reference evidence="3" key="1">
    <citation type="journal article" date="2014" name="Int. J. Syst. Evol. Microbiol.">
        <title>Complete genome sequence of Corynebacterium casei LMG S-19264T (=DSM 44701T), isolated from a smear-ripened cheese.</title>
        <authorList>
            <consortium name="US DOE Joint Genome Institute (JGI-PGF)"/>
            <person name="Walter F."/>
            <person name="Albersmeier A."/>
            <person name="Kalinowski J."/>
            <person name="Ruckert C."/>
        </authorList>
    </citation>
    <scope>NUCLEOTIDE SEQUENCE</scope>
    <source>
        <strain evidence="3">CGMCC 1.15179</strain>
    </source>
</reference>
<sequence length="219" mass="25117">MEGVNTLKKILFVCTGNTCRSPMAEALLRKLAEEEGLALDVRSAGVAAAPGSGPAQQAVDVMKEWEIDHSAHRSQPISPELIQWADVIFTMTSGHRQLLAQAYPEALEKVVPLKEYVHRDQESEALLQQLNEVLTEIEMRRSMMNDQADREQEKKLRRELEQLKEQREALSRQLLERIPEVDIRDPFGGSVEEYRACAQELDQLLRRLVKMWKKQEERG</sequence>
<dbReference type="CDD" id="cd16344">
    <property type="entry name" value="LMWPAP"/>
    <property type="match status" value="1"/>
</dbReference>
<dbReference type="Pfam" id="PF01451">
    <property type="entry name" value="LMWPc"/>
    <property type="match status" value="1"/>
</dbReference>
<dbReference type="InterPro" id="IPR036196">
    <property type="entry name" value="Ptyr_pPase_sf"/>
</dbReference>
<dbReference type="Proteomes" id="UP000625210">
    <property type="component" value="Unassembled WGS sequence"/>
</dbReference>
<dbReference type="SMART" id="SM00226">
    <property type="entry name" value="LMWPc"/>
    <property type="match status" value="1"/>
</dbReference>
<reference evidence="3" key="2">
    <citation type="submission" date="2020-09" db="EMBL/GenBank/DDBJ databases">
        <authorList>
            <person name="Sun Q."/>
            <person name="Zhou Y."/>
        </authorList>
    </citation>
    <scope>NUCLEOTIDE SEQUENCE</scope>
    <source>
        <strain evidence="3">CGMCC 1.15179</strain>
    </source>
</reference>
<dbReference type="PANTHER" id="PTHR11717:SF31">
    <property type="entry name" value="LOW MOLECULAR WEIGHT PROTEIN-TYROSINE-PHOSPHATASE ETP-RELATED"/>
    <property type="match status" value="1"/>
</dbReference>
<comment type="caution">
    <text evidence="3">The sequence shown here is derived from an EMBL/GenBank/DDBJ whole genome shotgun (WGS) entry which is preliminary data.</text>
</comment>
<protein>
    <submittedName>
        <fullName evidence="3">Protein-tyrosine-phosphatase</fullName>
    </submittedName>
</protein>
<dbReference type="EMBL" id="BMHQ01000001">
    <property type="protein sequence ID" value="GGE05334.1"/>
    <property type="molecule type" value="Genomic_DNA"/>
</dbReference>
<organism evidence="3 4">
    <name type="scientific">Marinithermofilum abyssi</name>
    <dbReference type="NCBI Taxonomy" id="1571185"/>
    <lineage>
        <taxon>Bacteria</taxon>
        <taxon>Bacillati</taxon>
        <taxon>Bacillota</taxon>
        <taxon>Bacilli</taxon>
        <taxon>Bacillales</taxon>
        <taxon>Thermoactinomycetaceae</taxon>
        <taxon>Marinithermofilum</taxon>
    </lineage>
</organism>
<keyword evidence="4" id="KW-1185">Reference proteome</keyword>
<feature type="domain" description="Phosphotyrosine protein phosphatase I" evidence="2">
    <location>
        <begin position="8"/>
        <end position="211"/>
    </location>
</feature>
<accession>A0A8J2YA33</accession>
<evidence type="ECO:0000313" key="3">
    <source>
        <dbReference type="EMBL" id="GGE05334.1"/>
    </source>
</evidence>
<dbReference type="Gene3D" id="3.40.50.2300">
    <property type="match status" value="1"/>
</dbReference>